<organism evidence="1">
    <name type="scientific">Escherichia phage vB_EcoS_IME347</name>
    <dbReference type="NCBI Taxonomy" id="2496546"/>
    <lineage>
        <taxon>Viruses</taxon>
        <taxon>Duplodnaviria</taxon>
        <taxon>Heunggongvirae</taxon>
        <taxon>Uroviricota</taxon>
        <taxon>Caudoviricetes</taxon>
        <taxon>Drexlerviridae</taxon>
        <taxon>Tunavirinae</taxon>
        <taxon>Badaguanvirus</taxon>
        <taxon>Badaguanvirus IME347</taxon>
    </lineage>
</organism>
<name>A0A2S1GSE2_9CAUD</name>
<accession>A0A2S1GSE2</accession>
<evidence type="ECO:0000313" key="2">
    <source>
        <dbReference type="Proteomes" id="UP000247217"/>
    </source>
</evidence>
<keyword evidence="2" id="KW-1185">Reference proteome</keyword>
<dbReference type="RefSeq" id="YP_009800902.1">
    <property type="nucleotide sequence ID" value="NC_047960.1"/>
</dbReference>
<sequence>MTRINEAFFKMAQSSAKTATELTSYHAGQFDWAIAMDFLKMAYYRCTVEDMEGFIRDVEKVLNSD</sequence>
<reference evidence="1" key="1">
    <citation type="submission" date="2018-03" db="EMBL/GenBank/DDBJ databases">
        <title>Complete genome sequence analysis of Enterobacteria phage IME347.</title>
        <authorList>
            <person name="Li P."/>
            <person name="Wang J."/>
            <person name="Tong Y."/>
        </authorList>
    </citation>
    <scope>NUCLEOTIDE SEQUENCE [LARGE SCALE GENOMIC DNA]</scope>
</reference>
<dbReference type="Proteomes" id="UP000247217">
    <property type="component" value="Segment"/>
</dbReference>
<protein>
    <submittedName>
        <fullName evidence="1">Uncharacterized protein</fullName>
    </submittedName>
</protein>
<dbReference type="GeneID" id="54991407"/>
<dbReference type="EMBL" id="MH051918">
    <property type="protein sequence ID" value="AWD92266.1"/>
    <property type="molecule type" value="Genomic_DNA"/>
</dbReference>
<proteinExistence type="predicted"/>
<dbReference type="KEGG" id="vg:54991407"/>
<evidence type="ECO:0000313" key="1">
    <source>
        <dbReference type="EMBL" id="AWD92266.1"/>
    </source>
</evidence>